<organism evidence="13 14">
    <name type="scientific">Paulinella micropora</name>
    <dbReference type="NCBI Taxonomy" id="1928728"/>
    <lineage>
        <taxon>Eukaryota</taxon>
        <taxon>Sar</taxon>
        <taxon>Rhizaria</taxon>
        <taxon>Cercozoa</taxon>
        <taxon>Imbricatea</taxon>
        <taxon>Silicofilosea</taxon>
        <taxon>Euglyphida</taxon>
        <taxon>Paulinellidae</taxon>
        <taxon>Paulinella</taxon>
    </lineage>
</organism>
<keyword evidence="14" id="KW-1185">Reference proteome</keyword>
<dbReference type="CDD" id="cd16010">
    <property type="entry name" value="iPGM"/>
    <property type="match status" value="1"/>
</dbReference>
<dbReference type="AlphaFoldDB" id="A0A5K7W2X5"/>
<keyword evidence="5 7" id="KW-0464">Manganese</keyword>
<dbReference type="Proteomes" id="UP000503178">
    <property type="component" value="Chromatophore Pltd"/>
</dbReference>
<dbReference type="GO" id="GO:0030145">
    <property type="term" value="F:manganese ion binding"/>
    <property type="evidence" value="ECO:0007669"/>
    <property type="project" value="UniProtKB-UniRule"/>
</dbReference>
<dbReference type="SUPFAM" id="SSF64158">
    <property type="entry name" value="2,3-Bisphosphoglycerate-independent phosphoglycerate mutase, substrate-binding domain"/>
    <property type="match status" value="1"/>
</dbReference>
<comment type="similarity">
    <text evidence="2 7">Belongs to the BPG-independent phosphoglycerate mutase family.</text>
</comment>
<dbReference type="Pfam" id="PF06415">
    <property type="entry name" value="iPGM_N"/>
    <property type="match status" value="1"/>
</dbReference>
<evidence type="ECO:0000256" key="4">
    <source>
        <dbReference type="ARBA" id="ARBA00023152"/>
    </source>
</evidence>
<feature type="binding site" evidence="7 10">
    <location>
        <position position="461"/>
    </location>
    <ligand>
        <name>Mn(2+)</name>
        <dbReference type="ChEBI" id="CHEBI:29035"/>
        <label>2</label>
    </ligand>
</feature>
<feature type="binding site" evidence="7 10">
    <location>
        <position position="419"/>
    </location>
    <ligand>
        <name>Mn(2+)</name>
        <dbReference type="ChEBI" id="CHEBI:29035"/>
        <label>1</label>
    </ligand>
</feature>
<dbReference type="PANTHER" id="PTHR31637">
    <property type="entry name" value="2,3-BISPHOSPHOGLYCERATE-INDEPENDENT PHOSPHOGLYCERATE MUTASE"/>
    <property type="match status" value="1"/>
</dbReference>
<evidence type="ECO:0000313" key="14">
    <source>
        <dbReference type="Proteomes" id="UP000503178"/>
    </source>
</evidence>
<dbReference type="EMBL" id="LC490351">
    <property type="protein sequence ID" value="BBL85988.1"/>
    <property type="molecule type" value="Genomic_DNA"/>
</dbReference>
<dbReference type="GO" id="GO:0006096">
    <property type="term" value="P:glycolytic process"/>
    <property type="evidence" value="ECO:0007669"/>
    <property type="project" value="UniProtKB-UniRule"/>
</dbReference>
<dbReference type="PANTHER" id="PTHR31637:SF0">
    <property type="entry name" value="2,3-BISPHOSPHOGLYCERATE-INDEPENDENT PHOSPHOGLYCERATE MUTASE"/>
    <property type="match status" value="1"/>
</dbReference>
<feature type="binding site" evidence="7 10">
    <location>
        <position position="460"/>
    </location>
    <ligand>
        <name>Mn(2+)</name>
        <dbReference type="ChEBI" id="CHEBI:29035"/>
        <label>2</label>
    </ligand>
</feature>
<geneLocation type="organellar chromatophore" evidence="13"/>
<feature type="binding site" evidence="7 9">
    <location>
        <position position="147"/>
    </location>
    <ligand>
        <name>substrate</name>
    </ligand>
</feature>
<dbReference type="GO" id="GO:0006007">
    <property type="term" value="P:glucose catabolic process"/>
    <property type="evidence" value="ECO:0007669"/>
    <property type="project" value="InterPro"/>
</dbReference>
<keyword evidence="3 7" id="KW-0479">Metal-binding</keyword>
<dbReference type="InterPro" id="IPR006124">
    <property type="entry name" value="Metalloenzyme"/>
</dbReference>
<evidence type="ECO:0000256" key="7">
    <source>
        <dbReference type="HAMAP-Rule" id="MF_01038"/>
    </source>
</evidence>
<feature type="binding site" evidence="7 10">
    <location>
        <position position="36"/>
    </location>
    <ligand>
        <name>Mn(2+)</name>
        <dbReference type="ChEBI" id="CHEBI:29035"/>
        <label>2</label>
    </ligand>
</feature>
<feature type="binding site" evidence="7 10">
    <location>
        <position position="423"/>
    </location>
    <ligand>
        <name>Mn(2+)</name>
        <dbReference type="ChEBI" id="CHEBI:29035"/>
        <label>1</label>
    </ligand>
</feature>
<evidence type="ECO:0000256" key="3">
    <source>
        <dbReference type="ARBA" id="ARBA00022723"/>
    </source>
</evidence>
<dbReference type="GO" id="GO:0005829">
    <property type="term" value="C:cytosol"/>
    <property type="evidence" value="ECO:0007669"/>
    <property type="project" value="TreeGrafter"/>
</dbReference>
<dbReference type="GO" id="GO:0004619">
    <property type="term" value="F:phosphoglycerate mutase activity"/>
    <property type="evidence" value="ECO:0007669"/>
    <property type="project" value="UniProtKB-UniRule"/>
</dbReference>
<evidence type="ECO:0000259" key="11">
    <source>
        <dbReference type="Pfam" id="PF01676"/>
    </source>
</evidence>
<feature type="binding site" evidence="7 9">
    <location>
        <position position="209"/>
    </location>
    <ligand>
        <name>substrate</name>
    </ligand>
</feature>
<feature type="binding site" evidence="7 10">
    <location>
        <position position="478"/>
    </location>
    <ligand>
        <name>Mn(2+)</name>
        <dbReference type="ChEBI" id="CHEBI:29035"/>
        <label>1</label>
    </ligand>
</feature>
<feature type="binding site" evidence="7 9">
    <location>
        <position position="352"/>
    </location>
    <ligand>
        <name>substrate</name>
    </ligand>
</feature>
<feature type="active site" description="Phosphoserine intermediate" evidence="7 8">
    <location>
        <position position="86"/>
    </location>
</feature>
<evidence type="ECO:0000259" key="12">
    <source>
        <dbReference type="Pfam" id="PF06415"/>
    </source>
</evidence>
<dbReference type="NCBIfam" id="TIGR01307">
    <property type="entry name" value="pgm_bpd_ind"/>
    <property type="match status" value="1"/>
</dbReference>
<dbReference type="InterPro" id="IPR011258">
    <property type="entry name" value="BPG-indep_PGM_N"/>
</dbReference>
<sequence length="543" mass="60267">MLVEPESATSRVSPPRANMKAFCQLPRIPLILAILDGWGYREDSNYNAIQHADTPIMDSLWYNYPHALIQASGTDVGLPANQMGNSEVGHLTIGSGRIIRQELVRIGNAIEKDCFGTNRILLDVAGKLRKNNKTLHLLGLCSDGGVHSHVNHLCGLLRWAKSQGLKKVSIHAITDGRDTSPESAKIFLNQVQQTIESYNIGEISTLCGRYWAMDRDNRWDRIEKAYRLICGTTQTYNIDPIEAIEKSYKAGITDEFLDPIRLKGEGLSDGDGLICFNFRPDRMRQLVTALISSDFDSFDRSRVLDLDITTFTQYDASLPVNVVFPSDSLDGLLGQILADHGLRQYRIAETEKYPHVTYFMNGGIERPFFQEDRYLVPSPRVATYDEDPAMAADILTDVCISAIEKGIYSLIVINYANPDMVGHTGKMEATVEAITIVDKCVGQLKEVVERVGGSLIITADHGNAELMRDVDGQPWTSHTINPVPIIVIQSNKQKLLSKKTIISLRQQGSLADVAPTILEILGLPQPKLMTGHSLLEYADCLGR</sequence>
<feature type="binding site" evidence="7 9">
    <location>
        <position position="215"/>
    </location>
    <ligand>
        <name>substrate</name>
    </ligand>
</feature>
<comment type="pathway">
    <text evidence="1 7">Carbohydrate degradation; glycolysis; pyruvate from D-glyceraldehyde 3-phosphate: step 3/5.</text>
</comment>
<evidence type="ECO:0000256" key="8">
    <source>
        <dbReference type="PIRSR" id="PIRSR001492-1"/>
    </source>
</evidence>
<keyword evidence="6 7" id="KW-0413">Isomerase</keyword>
<comment type="catalytic activity">
    <reaction evidence="7">
        <text>(2R)-2-phosphoglycerate = (2R)-3-phosphoglycerate</text>
        <dbReference type="Rhea" id="RHEA:15901"/>
        <dbReference type="ChEBI" id="CHEBI:58272"/>
        <dbReference type="ChEBI" id="CHEBI:58289"/>
        <dbReference type="EC" id="5.4.2.12"/>
    </reaction>
</comment>
<reference evidence="13 14" key="1">
    <citation type="submission" date="2019-06" db="EMBL/GenBank/DDBJ databases">
        <title>A hidden player of endosymbiotic evolution: DNA virus triggered massive gene transfer.</title>
        <authorList>
            <person name="Matsuo M."/>
            <person name="Katahata A."/>
            <person name="Tachikawa M."/>
            <person name="Minakuchi Y."/>
            <person name="Noguchi H."/>
            <person name="Toyoda A."/>
            <person name="Fujiyama A."/>
            <person name="Suzuki Y."/>
            <person name="Satoh S."/>
            <person name="Nakayama T."/>
            <person name="Kamikawa R."/>
            <person name="Nomura M."/>
            <person name="Inagaki Y."/>
            <person name="Ishida K."/>
            <person name="Obokata J."/>
        </authorList>
    </citation>
    <scope>NUCLEOTIDE SEQUENCE [LARGE SCALE GENOMIC DNA]</scope>
    <source>
        <strain evidence="13 14">MYN1</strain>
    </source>
</reference>
<dbReference type="InterPro" id="IPR017850">
    <property type="entry name" value="Alkaline_phosphatase_core_sf"/>
</dbReference>
<evidence type="ECO:0000256" key="5">
    <source>
        <dbReference type="ARBA" id="ARBA00023211"/>
    </source>
</evidence>
<evidence type="ECO:0000313" key="13">
    <source>
        <dbReference type="EMBL" id="BBL85988.1"/>
    </source>
</evidence>
<evidence type="ECO:0000256" key="2">
    <source>
        <dbReference type="ARBA" id="ARBA00008819"/>
    </source>
</evidence>
<dbReference type="InterPro" id="IPR005995">
    <property type="entry name" value="Pgm_bpd_ind"/>
</dbReference>
<gene>
    <name evidence="13" type="primary">yibO</name>
    <name evidence="7" type="synonym">gpmI</name>
    <name evidence="13" type="synonym">MYN1_Chr_173</name>
    <name evidence="13" type="ORF">PMYN1_Chma176</name>
</gene>
<dbReference type="Gene3D" id="3.40.720.10">
    <property type="entry name" value="Alkaline Phosphatase, subunit A"/>
    <property type="match status" value="1"/>
</dbReference>
<evidence type="ECO:0000256" key="1">
    <source>
        <dbReference type="ARBA" id="ARBA00004798"/>
    </source>
</evidence>
<dbReference type="Pfam" id="PF01676">
    <property type="entry name" value="Metalloenzyme"/>
    <property type="match status" value="1"/>
</dbReference>
<dbReference type="SUPFAM" id="SSF53649">
    <property type="entry name" value="Alkaline phosphatase-like"/>
    <property type="match status" value="1"/>
</dbReference>
<protein>
    <recommendedName>
        <fullName evidence="7">2,3-bisphosphoglycerate-independent phosphoglycerate mutase</fullName>
        <shortName evidence="7">BPG-independent PGAM</shortName>
        <shortName evidence="7">Phosphoglyceromutase</shortName>
        <shortName evidence="7">iPGM</shortName>
        <ecNumber evidence="7">5.4.2.12</ecNumber>
    </recommendedName>
</protein>
<feature type="binding site" evidence="7 9">
    <location>
        <begin position="177"/>
        <end position="178"/>
    </location>
    <ligand>
        <name>substrate</name>
    </ligand>
</feature>
<comment type="cofactor">
    <cofactor evidence="7">
        <name>Mn(2+)</name>
        <dbReference type="ChEBI" id="CHEBI:29035"/>
    </cofactor>
    <text evidence="7">Binds 2 manganese ions per subunit.</text>
</comment>
<dbReference type="HAMAP" id="MF_01038">
    <property type="entry name" value="GpmI"/>
    <property type="match status" value="1"/>
</dbReference>
<feature type="domain" description="Metalloenzyme" evidence="11">
    <location>
        <begin position="30"/>
        <end position="524"/>
    </location>
</feature>
<dbReference type="PIRSF" id="PIRSF001492">
    <property type="entry name" value="IPGAM"/>
    <property type="match status" value="1"/>
</dbReference>
<feature type="binding site" evidence="7 10">
    <location>
        <position position="86"/>
    </location>
    <ligand>
        <name>Mn(2+)</name>
        <dbReference type="ChEBI" id="CHEBI:29035"/>
        <label>2</label>
    </ligand>
</feature>
<proteinExistence type="inferred from homology"/>
<name>A0A5K7W2X5_9EUKA</name>
<feature type="domain" description="BPG-independent PGAM N-terminal" evidence="12">
    <location>
        <begin position="106"/>
        <end position="315"/>
    </location>
</feature>
<accession>A0A5K7W2X5</accession>
<dbReference type="EC" id="5.4.2.12" evidence="7"/>
<keyword evidence="13" id="KW-0934">Plastid</keyword>
<dbReference type="FunFam" id="3.40.1450.10:FF:000002">
    <property type="entry name" value="2,3-bisphosphoglycerate-independent phosphoglycerate mutase"/>
    <property type="match status" value="1"/>
</dbReference>
<evidence type="ECO:0000256" key="6">
    <source>
        <dbReference type="ARBA" id="ARBA00023235"/>
    </source>
</evidence>
<evidence type="ECO:0000256" key="9">
    <source>
        <dbReference type="PIRSR" id="PIRSR001492-2"/>
    </source>
</evidence>
<dbReference type="Gene3D" id="3.40.1450.10">
    <property type="entry name" value="BPG-independent phosphoglycerate mutase, domain B"/>
    <property type="match status" value="1"/>
</dbReference>
<keyword evidence="4 7" id="KW-0324">Glycolysis</keyword>
<comment type="function">
    <text evidence="7">Catalyzes the interconversion of 2-phosphoglycerate and 3-phosphoglycerate.</text>
</comment>
<feature type="binding site" evidence="7 9">
    <location>
        <begin position="279"/>
        <end position="282"/>
    </location>
    <ligand>
        <name>substrate</name>
    </ligand>
</feature>
<dbReference type="UniPathway" id="UPA00109">
    <property type="reaction ID" value="UER00186"/>
</dbReference>
<evidence type="ECO:0000256" key="10">
    <source>
        <dbReference type="PIRSR" id="PIRSR001492-3"/>
    </source>
</evidence>
<dbReference type="InterPro" id="IPR036646">
    <property type="entry name" value="PGAM_B_sf"/>
</dbReference>